<dbReference type="GO" id="GO:0003983">
    <property type="term" value="F:UTP:glucose-1-phosphate uridylyltransferase activity"/>
    <property type="evidence" value="ECO:0007669"/>
    <property type="project" value="UniProtKB-EC"/>
</dbReference>
<dbReference type="InterPro" id="IPR005835">
    <property type="entry name" value="NTP_transferase_dom"/>
</dbReference>
<dbReference type="Pfam" id="PF00483">
    <property type="entry name" value="NTP_transferase"/>
    <property type="match status" value="1"/>
</dbReference>
<comment type="similarity">
    <text evidence="1 8">Belongs to the UDPGP type 2 family.</text>
</comment>
<comment type="function">
    <text evidence="6">May play a role in stationary phase survival.</text>
</comment>
<evidence type="ECO:0000313" key="11">
    <source>
        <dbReference type="Proteomes" id="UP001139319"/>
    </source>
</evidence>
<dbReference type="InterPro" id="IPR005771">
    <property type="entry name" value="GalU_uridylyltTrfase_bac/arc"/>
</dbReference>
<evidence type="ECO:0000256" key="7">
    <source>
        <dbReference type="ARBA" id="ARBA00048128"/>
    </source>
</evidence>
<dbReference type="GO" id="GO:0006011">
    <property type="term" value="P:UDP-alpha-D-glucose metabolic process"/>
    <property type="evidence" value="ECO:0007669"/>
    <property type="project" value="InterPro"/>
</dbReference>
<dbReference type="SUPFAM" id="SSF53448">
    <property type="entry name" value="Nucleotide-diphospho-sugar transferases"/>
    <property type="match status" value="1"/>
</dbReference>
<reference evidence="10" key="2">
    <citation type="submission" date="2023-01" db="EMBL/GenBank/DDBJ databases">
        <title>Gilvimarinus xylanilyticus HB14 isolated from Caulerpa lentillifera aquaculture base in Hainan, China.</title>
        <authorList>
            <person name="Zhang Y.-J."/>
        </authorList>
    </citation>
    <scope>NUCLEOTIDE SEQUENCE</scope>
    <source>
        <strain evidence="10">HB14</strain>
    </source>
</reference>
<dbReference type="InterPro" id="IPR029044">
    <property type="entry name" value="Nucleotide-diphossugar_trans"/>
</dbReference>
<dbReference type="AlphaFoldDB" id="A0A9X2KSL6"/>
<sequence>MQVKKAVIPVAGLGTRMLPATKAIPKEMLPVVDKPLIQYVVDEAAAAGIKEIVLVTHASKNSIENHFDTSFELEAQLEARLKRSLLEQVQSITPPGLTVISVRQAEAKGLGHAILCAKPVIGDEPFAVLLPDVLVDSYECNPKRDNLAGMVRHYDETGASQILVEGVPWEWVYKYGVVDCDGQEIGAGNSRKIKAMVEKPPVDEAPSNMSIVGRYVLSATTWDLLERTQPGAGGEIQLTDALDALLEKEPVEAYELVGRSHDCGSKTGYMIANITYGARHHEVGEAVTEHLKKTYSAGN</sequence>
<evidence type="ECO:0000256" key="3">
    <source>
        <dbReference type="ARBA" id="ARBA00019048"/>
    </source>
</evidence>
<keyword evidence="11" id="KW-1185">Reference proteome</keyword>
<dbReference type="NCBIfam" id="TIGR01099">
    <property type="entry name" value="galU"/>
    <property type="match status" value="1"/>
</dbReference>
<evidence type="ECO:0000256" key="1">
    <source>
        <dbReference type="ARBA" id="ARBA00006890"/>
    </source>
</evidence>
<evidence type="ECO:0000256" key="8">
    <source>
        <dbReference type="RuleBase" id="RU361259"/>
    </source>
</evidence>
<keyword evidence="4 8" id="KW-0808">Transferase</keyword>
<organism evidence="10 11">
    <name type="scientific">Gilvimarinus xylanilyticus</name>
    <dbReference type="NCBI Taxonomy" id="2944139"/>
    <lineage>
        <taxon>Bacteria</taxon>
        <taxon>Pseudomonadati</taxon>
        <taxon>Pseudomonadota</taxon>
        <taxon>Gammaproteobacteria</taxon>
        <taxon>Cellvibrionales</taxon>
        <taxon>Cellvibrionaceae</taxon>
        <taxon>Gilvimarinus</taxon>
    </lineage>
</organism>
<accession>A0A9X2KSL6</accession>
<proteinExistence type="inferred from homology"/>
<keyword evidence="5 8" id="KW-0548">Nucleotidyltransferase</keyword>
<comment type="catalytic activity">
    <reaction evidence="7 8">
        <text>alpha-D-glucose 1-phosphate + UTP + H(+) = UDP-alpha-D-glucose + diphosphate</text>
        <dbReference type="Rhea" id="RHEA:19889"/>
        <dbReference type="ChEBI" id="CHEBI:15378"/>
        <dbReference type="ChEBI" id="CHEBI:33019"/>
        <dbReference type="ChEBI" id="CHEBI:46398"/>
        <dbReference type="ChEBI" id="CHEBI:58601"/>
        <dbReference type="ChEBI" id="CHEBI:58885"/>
        <dbReference type="EC" id="2.7.7.9"/>
    </reaction>
</comment>
<comment type="caution">
    <text evidence="10">The sequence shown here is derived from an EMBL/GenBank/DDBJ whole genome shotgun (WGS) entry which is preliminary data.</text>
</comment>
<dbReference type="PANTHER" id="PTHR43197:SF1">
    <property type="entry name" value="UTP--GLUCOSE-1-PHOSPHATE URIDYLYLTRANSFERASE"/>
    <property type="match status" value="1"/>
</dbReference>
<dbReference type="RefSeq" id="WP_253966644.1">
    <property type="nucleotide sequence ID" value="NZ_JAMFTH010000001.1"/>
</dbReference>
<evidence type="ECO:0000256" key="4">
    <source>
        <dbReference type="ARBA" id="ARBA00022679"/>
    </source>
</evidence>
<feature type="domain" description="Nucleotidyl transferase" evidence="9">
    <location>
        <begin position="5"/>
        <end position="273"/>
    </location>
</feature>
<dbReference type="PANTHER" id="PTHR43197">
    <property type="entry name" value="UTP--GLUCOSE-1-PHOSPHATE URIDYLYLTRANSFERASE"/>
    <property type="match status" value="1"/>
</dbReference>
<gene>
    <name evidence="10" type="primary">galU</name>
    <name evidence="10" type="ORF">M6D89_03510</name>
</gene>
<dbReference type="CDD" id="cd02541">
    <property type="entry name" value="UGPase_prokaryotic"/>
    <property type="match status" value="1"/>
</dbReference>
<evidence type="ECO:0000256" key="5">
    <source>
        <dbReference type="ARBA" id="ARBA00022695"/>
    </source>
</evidence>
<evidence type="ECO:0000259" key="9">
    <source>
        <dbReference type="Pfam" id="PF00483"/>
    </source>
</evidence>
<dbReference type="Gene3D" id="3.90.550.10">
    <property type="entry name" value="Spore Coat Polysaccharide Biosynthesis Protein SpsA, Chain A"/>
    <property type="match status" value="1"/>
</dbReference>
<dbReference type="Proteomes" id="UP001139319">
    <property type="component" value="Unassembled WGS sequence"/>
</dbReference>
<dbReference type="EC" id="2.7.7.9" evidence="2 8"/>
<dbReference type="EMBL" id="JAMFTH010000001">
    <property type="protein sequence ID" value="MCP8898364.1"/>
    <property type="molecule type" value="Genomic_DNA"/>
</dbReference>
<name>A0A9X2KSL6_9GAMM</name>
<evidence type="ECO:0000256" key="2">
    <source>
        <dbReference type="ARBA" id="ARBA00012415"/>
    </source>
</evidence>
<evidence type="ECO:0000313" key="10">
    <source>
        <dbReference type="EMBL" id="MCP8898364.1"/>
    </source>
</evidence>
<reference evidence="10" key="1">
    <citation type="submission" date="2022-05" db="EMBL/GenBank/DDBJ databases">
        <authorList>
            <person name="Sun H.-N."/>
        </authorList>
    </citation>
    <scope>NUCLEOTIDE SEQUENCE</scope>
    <source>
        <strain evidence="10">HB14</strain>
    </source>
</reference>
<protein>
    <recommendedName>
        <fullName evidence="3 8">UTP--glucose-1-phosphate uridylyltransferase</fullName>
        <ecNumber evidence="2 8">2.7.7.9</ecNumber>
    </recommendedName>
    <alternativeName>
        <fullName evidence="8">UDP-glucose pyrophosphorylase</fullName>
    </alternativeName>
</protein>
<evidence type="ECO:0000256" key="6">
    <source>
        <dbReference type="ARBA" id="ARBA00037294"/>
    </source>
</evidence>